<sequence>MTEIELDRYAVALALLKRRVHEVRFTVQRKANSEMLGLYRRISDTTFARQRIESLGERGSGLACH</sequence>
<organism evidence="1 2">
    <name type="scientific">Subtercola frigoramans</name>
    <dbReference type="NCBI Taxonomy" id="120298"/>
    <lineage>
        <taxon>Bacteria</taxon>
        <taxon>Bacillati</taxon>
        <taxon>Actinomycetota</taxon>
        <taxon>Actinomycetes</taxon>
        <taxon>Micrococcales</taxon>
        <taxon>Microbacteriaceae</taxon>
        <taxon>Subtercola</taxon>
    </lineage>
</organism>
<proteinExistence type="predicted"/>
<accession>A0ABS2L1F6</accession>
<keyword evidence="2" id="KW-1185">Reference proteome</keyword>
<comment type="caution">
    <text evidence="1">The sequence shown here is derived from an EMBL/GenBank/DDBJ whole genome shotgun (WGS) entry which is preliminary data.</text>
</comment>
<dbReference type="Proteomes" id="UP000776164">
    <property type="component" value="Unassembled WGS sequence"/>
</dbReference>
<reference evidence="1 2" key="1">
    <citation type="submission" date="2021-01" db="EMBL/GenBank/DDBJ databases">
        <title>Sequencing the genomes of 1000 actinobacteria strains.</title>
        <authorList>
            <person name="Klenk H.-P."/>
        </authorList>
    </citation>
    <scope>NUCLEOTIDE SEQUENCE [LARGE SCALE GENOMIC DNA]</scope>
    <source>
        <strain evidence="1 2">DSM 13057</strain>
    </source>
</reference>
<protein>
    <submittedName>
        <fullName evidence="1">Uncharacterized protein</fullName>
    </submittedName>
</protein>
<evidence type="ECO:0000313" key="1">
    <source>
        <dbReference type="EMBL" id="MBM7470600.1"/>
    </source>
</evidence>
<dbReference type="EMBL" id="JAFBBU010000001">
    <property type="protein sequence ID" value="MBM7470600.1"/>
    <property type="molecule type" value="Genomic_DNA"/>
</dbReference>
<name>A0ABS2L1F6_9MICO</name>
<gene>
    <name evidence="1" type="ORF">JOE66_000234</name>
</gene>
<dbReference type="RefSeq" id="WP_205106331.1">
    <property type="nucleotide sequence ID" value="NZ_BAAAHT010000018.1"/>
</dbReference>
<evidence type="ECO:0000313" key="2">
    <source>
        <dbReference type="Proteomes" id="UP000776164"/>
    </source>
</evidence>